<evidence type="ECO:0000259" key="2">
    <source>
        <dbReference type="PROSITE" id="PS50888"/>
    </source>
</evidence>
<accession>A5DJG3</accession>
<dbReference type="RefSeq" id="XP_001484033.2">
    <property type="nucleotide sequence ID" value="XM_001483983.1"/>
</dbReference>
<dbReference type="PANTHER" id="PTHR47336:SF2">
    <property type="entry name" value="TRANSCRIPTION FACTOR HMS1-RELATED"/>
    <property type="match status" value="1"/>
</dbReference>
<feature type="compositionally biased region" description="Acidic residues" evidence="1">
    <location>
        <begin position="235"/>
        <end position="249"/>
    </location>
</feature>
<dbReference type="AlphaFoldDB" id="A5DJG3"/>
<dbReference type="GeneID" id="5126049"/>
<dbReference type="KEGG" id="pgu:PGUG_03414"/>
<dbReference type="GO" id="GO:0046983">
    <property type="term" value="F:protein dimerization activity"/>
    <property type="evidence" value="ECO:0007669"/>
    <property type="project" value="InterPro"/>
</dbReference>
<feature type="compositionally biased region" description="Polar residues" evidence="1">
    <location>
        <begin position="116"/>
        <end position="156"/>
    </location>
</feature>
<dbReference type="HOGENOM" id="CLU_921701_0_0_1"/>
<reference evidence="3 4" key="1">
    <citation type="journal article" date="2009" name="Nature">
        <title>Evolution of pathogenicity and sexual reproduction in eight Candida genomes.</title>
        <authorList>
            <person name="Butler G."/>
            <person name="Rasmussen M.D."/>
            <person name="Lin M.F."/>
            <person name="Santos M.A."/>
            <person name="Sakthikumar S."/>
            <person name="Munro C.A."/>
            <person name="Rheinbay E."/>
            <person name="Grabherr M."/>
            <person name="Forche A."/>
            <person name="Reedy J.L."/>
            <person name="Agrafioti I."/>
            <person name="Arnaud M.B."/>
            <person name="Bates S."/>
            <person name="Brown A.J."/>
            <person name="Brunke S."/>
            <person name="Costanzo M.C."/>
            <person name="Fitzpatrick D.A."/>
            <person name="de Groot P.W."/>
            <person name="Harris D."/>
            <person name="Hoyer L.L."/>
            <person name="Hube B."/>
            <person name="Klis F.M."/>
            <person name="Kodira C."/>
            <person name="Lennard N."/>
            <person name="Logue M.E."/>
            <person name="Martin R."/>
            <person name="Neiman A.M."/>
            <person name="Nikolaou E."/>
            <person name="Quail M.A."/>
            <person name="Quinn J."/>
            <person name="Santos M.C."/>
            <person name="Schmitzberger F.F."/>
            <person name="Sherlock G."/>
            <person name="Shah P."/>
            <person name="Silverstein K.A."/>
            <person name="Skrzypek M.S."/>
            <person name="Soll D."/>
            <person name="Staggs R."/>
            <person name="Stansfield I."/>
            <person name="Stumpf M.P."/>
            <person name="Sudbery P.E."/>
            <person name="Srikantha T."/>
            <person name="Zeng Q."/>
            <person name="Berman J."/>
            <person name="Berriman M."/>
            <person name="Heitman J."/>
            <person name="Gow N.A."/>
            <person name="Lorenz M.C."/>
            <person name="Birren B.W."/>
            <person name="Kellis M."/>
            <person name="Cuomo C.A."/>
        </authorList>
    </citation>
    <scope>NUCLEOTIDE SEQUENCE [LARGE SCALE GENOMIC DNA]</scope>
    <source>
        <strain evidence="4">ATCC 6260 / CBS 566 / DSM 6381 / JCM 1539 / NBRC 10279 / NRRL Y-324</strain>
    </source>
</reference>
<dbReference type="VEuPathDB" id="FungiDB:PGUG_03414"/>
<dbReference type="eggNOG" id="KOG2588">
    <property type="taxonomic scope" value="Eukaryota"/>
</dbReference>
<evidence type="ECO:0000313" key="3">
    <source>
        <dbReference type="EMBL" id="EDK39316.2"/>
    </source>
</evidence>
<feature type="region of interest" description="Disordered" evidence="1">
    <location>
        <begin position="108"/>
        <end position="193"/>
    </location>
</feature>
<dbReference type="STRING" id="294746.A5DJG3"/>
<dbReference type="InParanoid" id="A5DJG3"/>
<keyword evidence="4" id="KW-1185">Reference proteome</keyword>
<dbReference type="InterPro" id="IPR011598">
    <property type="entry name" value="bHLH_dom"/>
</dbReference>
<evidence type="ECO:0000256" key="1">
    <source>
        <dbReference type="SAM" id="MobiDB-lite"/>
    </source>
</evidence>
<protein>
    <recommendedName>
        <fullName evidence="2">BHLH domain-containing protein</fullName>
    </recommendedName>
</protein>
<feature type="compositionally biased region" description="Basic and acidic residues" evidence="1">
    <location>
        <begin position="174"/>
        <end position="189"/>
    </location>
</feature>
<gene>
    <name evidence="3" type="ORF">PGUG_03414</name>
</gene>
<feature type="compositionally biased region" description="Polar residues" evidence="1">
    <location>
        <begin position="23"/>
        <end position="32"/>
    </location>
</feature>
<feature type="region of interest" description="Disordered" evidence="1">
    <location>
        <begin position="1"/>
        <end position="38"/>
    </location>
</feature>
<dbReference type="PROSITE" id="PS50888">
    <property type="entry name" value="BHLH"/>
    <property type="match status" value="1"/>
</dbReference>
<dbReference type="Gene3D" id="4.10.280.10">
    <property type="entry name" value="Helix-loop-helix DNA-binding domain"/>
    <property type="match status" value="1"/>
</dbReference>
<name>A5DJG3_PICGU</name>
<dbReference type="InterPro" id="IPR036638">
    <property type="entry name" value="HLH_DNA-bd_sf"/>
</dbReference>
<feature type="domain" description="BHLH" evidence="2">
    <location>
        <begin position="189"/>
        <end position="273"/>
    </location>
</feature>
<dbReference type="SMART" id="SM00353">
    <property type="entry name" value="HLH"/>
    <property type="match status" value="1"/>
</dbReference>
<organism evidence="3 4">
    <name type="scientific">Meyerozyma guilliermondii (strain ATCC 6260 / CBS 566 / DSM 6381 / JCM 1539 / NBRC 10279 / NRRL Y-324)</name>
    <name type="common">Yeast</name>
    <name type="synonym">Candida guilliermondii</name>
    <dbReference type="NCBI Taxonomy" id="294746"/>
    <lineage>
        <taxon>Eukaryota</taxon>
        <taxon>Fungi</taxon>
        <taxon>Dikarya</taxon>
        <taxon>Ascomycota</taxon>
        <taxon>Saccharomycotina</taxon>
        <taxon>Pichiomycetes</taxon>
        <taxon>Debaryomycetaceae</taxon>
        <taxon>Meyerozyma</taxon>
    </lineage>
</organism>
<dbReference type="PANTHER" id="PTHR47336">
    <property type="entry name" value="TRANSCRIPTION FACTOR HMS1-RELATED"/>
    <property type="match status" value="1"/>
</dbReference>
<proteinExistence type="predicted"/>
<dbReference type="SUPFAM" id="SSF47459">
    <property type="entry name" value="HLH, helix-loop-helix DNA-binding domain"/>
    <property type="match status" value="1"/>
</dbReference>
<evidence type="ECO:0000313" key="4">
    <source>
        <dbReference type="Proteomes" id="UP000001997"/>
    </source>
</evidence>
<dbReference type="EMBL" id="CH408158">
    <property type="protein sequence ID" value="EDK39316.2"/>
    <property type="molecule type" value="Genomic_DNA"/>
</dbReference>
<dbReference type="InterPro" id="IPR052099">
    <property type="entry name" value="Regulatory_TF_Diverse"/>
</dbReference>
<dbReference type="Pfam" id="PF00010">
    <property type="entry name" value="HLH"/>
    <property type="match status" value="1"/>
</dbReference>
<sequence length="302" mass="33936">MNSNNEYSYHVPDGKDKDILDQYDSNVGTSPYSAPLDSSAMPNGFLGHVLDQDMYIKQEDDNNTLTQAARDTRSNGVQSSIKEDMFQETGMGGLGAVFPFEPISPQWPANMPWDLSDQSPQTRLSPQEPQPAQTSQITQNKPLSRTSWRLPTQSQNFHEHRDSHGSHPGSSGSESRHASTSEVNTDRVPGRSAHNIIEQRYRNKINDRFDELSACVPALRAAYRRRSTLDGVKADEDEDEPGGSDEDLEGLAPARKLNKGTILEKSVEYIEFLKLKNARIMKEREKLLEQARMMGLRVDDDE</sequence>
<dbReference type="OrthoDB" id="2133190at2759"/>
<dbReference type="Proteomes" id="UP000001997">
    <property type="component" value="Unassembled WGS sequence"/>
</dbReference>
<feature type="region of interest" description="Disordered" evidence="1">
    <location>
        <begin position="231"/>
        <end position="252"/>
    </location>
</feature>